<gene>
    <name evidence="2" type="ORF">CORC01_11519</name>
</gene>
<protein>
    <recommendedName>
        <fullName evidence="1">DUF3669 domain-containing protein</fullName>
    </recommendedName>
</protein>
<dbReference type="EMBL" id="MJBS01000126">
    <property type="protein sequence ID" value="OHE93202.1"/>
    <property type="molecule type" value="Genomic_DNA"/>
</dbReference>
<evidence type="ECO:0000313" key="3">
    <source>
        <dbReference type="Proteomes" id="UP000176998"/>
    </source>
</evidence>
<evidence type="ECO:0000313" key="2">
    <source>
        <dbReference type="EMBL" id="OHE93202.1"/>
    </source>
</evidence>
<evidence type="ECO:0000259" key="1">
    <source>
        <dbReference type="Pfam" id="PF12417"/>
    </source>
</evidence>
<keyword evidence="3" id="KW-1185">Reference proteome</keyword>
<organism evidence="2 3">
    <name type="scientific">Colletotrichum orchidophilum</name>
    <dbReference type="NCBI Taxonomy" id="1209926"/>
    <lineage>
        <taxon>Eukaryota</taxon>
        <taxon>Fungi</taxon>
        <taxon>Dikarya</taxon>
        <taxon>Ascomycota</taxon>
        <taxon>Pezizomycotina</taxon>
        <taxon>Sordariomycetes</taxon>
        <taxon>Hypocreomycetidae</taxon>
        <taxon>Glomerellales</taxon>
        <taxon>Glomerellaceae</taxon>
        <taxon>Colletotrichum</taxon>
    </lineage>
</organism>
<dbReference type="PANTHER" id="PTHR40780:SF2">
    <property type="entry name" value="DUF3669 DOMAIN-CONTAINING PROTEIN"/>
    <property type="match status" value="1"/>
</dbReference>
<dbReference type="GeneID" id="34564653"/>
<sequence length="391" mass="43597">MELLSLLDEVSETSSRPKSRTSLETDLKRMLSIRTVVSTNSSEAAQNSDHDTYTKIGAGACGAIFSLDGSTTAIKLGKVADSMELWTDYKMHIIIRDAVLKHKIINVSVPENRGFIKADHKSFWLKNTAVIDAAKKDINFPTEGLVAERILPLAEPVRKLLIEKFCAPRIRAKAHADPANKDCLIRPYLGSLEGRTSTLFFSLRNFKLHLNQIDELGLDMVEIAKDMGEVLAVMHWEARTDARDVEFVLGSCAVSMRHVHNETNFRDMPKPARSIAPESEDIKDFTQRATTLWLLDFNQVRTISLDAAGVAVAIDAFKVNDPYFPRPLLSHPRAGQLWNAFATSYLDMSVNILGHGKLPILFLKGVINMQREKNAKKESKSRDTLDGVAPV</sequence>
<feature type="domain" description="DUF3669" evidence="1">
    <location>
        <begin position="292"/>
        <end position="355"/>
    </location>
</feature>
<reference evidence="2 3" key="1">
    <citation type="submission" date="2016-09" db="EMBL/GenBank/DDBJ databases">
        <authorList>
            <person name="Capua I."/>
            <person name="De Benedictis P."/>
            <person name="Joannis T."/>
            <person name="Lombin L.H."/>
            <person name="Cattoli G."/>
        </authorList>
    </citation>
    <scope>NUCLEOTIDE SEQUENCE [LARGE SCALE GENOMIC DNA]</scope>
    <source>
        <strain evidence="2 3">IMI 309357</strain>
    </source>
</reference>
<dbReference type="InterPro" id="IPR022137">
    <property type="entry name" value="Znf_prot_DUF3669"/>
</dbReference>
<proteinExistence type="predicted"/>
<comment type="caution">
    <text evidence="2">The sequence shown here is derived from an EMBL/GenBank/DDBJ whole genome shotgun (WGS) entry which is preliminary data.</text>
</comment>
<accession>A0A1G4AVW9</accession>
<dbReference type="AlphaFoldDB" id="A0A1G4AVW9"/>
<dbReference type="Pfam" id="PF12417">
    <property type="entry name" value="DUF3669"/>
    <property type="match status" value="1"/>
</dbReference>
<name>A0A1G4AVW9_9PEZI</name>
<dbReference type="PANTHER" id="PTHR40780">
    <property type="entry name" value="DUF3669 DOMAIN-CONTAINING PROTEIN"/>
    <property type="match status" value="1"/>
</dbReference>
<dbReference type="RefSeq" id="XP_022470368.1">
    <property type="nucleotide sequence ID" value="XM_022623143.1"/>
</dbReference>
<dbReference type="Proteomes" id="UP000176998">
    <property type="component" value="Unassembled WGS sequence"/>
</dbReference>
<dbReference type="OrthoDB" id="2993351at2759"/>